<gene>
    <name evidence="3" type="ORF">A8926_1662</name>
</gene>
<comment type="caution">
    <text evidence="3">The sequence shown here is derived from an EMBL/GenBank/DDBJ whole genome shotgun (WGS) entry which is preliminary data.</text>
</comment>
<reference evidence="3" key="1">
    <citation type="submission" date="2017-12" db="EMBL/GenBank/DDBJ databases">
        <title>Sequencing the genomes of 1000 Actinobacteria strains.</title>
        <authorList>
            <person name="Klenk H.-P."/>
        </authorList>
    </citation>
    <scope>NUCLEOTIDE SEQUENCE [LARGE SCALE GENOMIC DNA]</scope>
    <source>
        <strain evidence="3">DSM 44228</strain>
    </source>
</reference>
<proteinExistence type="predicted"/>
<keyword evidence="1" id="KW-0812">Transmembrane</keyword>
<keyword evidence="4" id="KW-1185">Reference proteome</keyword>
<dbReference type="InterPro" id="IPR025424">
    <property type="entry name" value="YrhK_domain"/>
</dbReference>
<dbReference type="Pfam" id="PF14145">
    <property type="entry name" value="YrhK"/>
    <property type="match status" value="1"/>
</dbReference>
<evidence type="ECO:0000259" key="2">
    <source>
        <dbReference type="Pfam" id="PF14145"/>
    </source>
</evidence>
<feature type="domain" description="YrhK" evidence="2">
    <location>
        <begin position="23"/>
        <end position="78"/>
    </location>
</feature>
<protein>
    <submittedName>
        <fullName evidence="3">YrhK-like protein</fullName>
    </submittedName>
</protein>
<feature type="transmembrane region" description="Helical" evidence="1">
    <location>
        <begin position="30"/>
        <end position="49"/>
    </location>
</feature>
<sequence>MRDPAESSPWVLRIGHEVLVIRKRYEFVSIVNDFLIAIWFSAGSLLFFHEDTANAGTRLFLLGSCELAVRPVIRHARHVRLRRLRLIGRQGSDQDF</sequence>
<accession>A0A2N3XTW6</accession>
<evidence type="ECO:0000256" key="1">
    <source>
        <dbReference type="SAM" id="Phobius"/>
    </source>
</evidence>
<keyword evidence="1" id="KW-0472">Membrane</keyword>
<dbReference type="STRING" id="994479.GCA_000194155_04370"/>
<evidence type="ECO:0000313" key="3">
    <source>
        <dbReference type="EMBL" id="PKW14079.1"/>
    </source>
</evidence>
<dbReference type="EMBL" id="PJNB01000001">
    <property type="protein sequence ID" value="PKW14079.1"/>
    <property type="molecule type" value="Genomic_DNA"/>
</dbReference>
<dbReference type="RefSeq" id="WP_010308889.1">
    <property type="nucleotide sequence ID" value="NZ_CP061007.1"/>
</dbReference>
<evidence type="ECO:0000313" key="4">
    <source>
        <dbReference type="Proteomes" id="UP000233786"/>
    </source>
</evidence>
<organism evidence="3 4">
    <name type="scientific">Saccharopolyspora spinosa</name>
    <dbReference type="NCBI Taxonomy" id="60894"/>
    <lineage>
        <taxon>Bacteria</taxon>
        <taxon>Bacillati</taxon>
        <taxon>Actinomycetota</taxon>
        <taxon>Actinomycetes</taxon>
        <taxon>Pseudonocardiales</taxon>
        <taxon>Pseudonocardiaceae</taxon>
        <taxon>Saccharopolyspora</taxon>
    </lineage>
</organism>
<dbReference type="AlphaFoldDB" id="A0A2N3XTW6"/>
<keyword evidence="1" id="KW-1133">Transmembrane helix</keyword>
<dbReference type="Proteomes" id="UP000233786">
    <property type="component" value="Unassembled WGS sequence"/>
</dbReference>
<name>A0A2N3XTW6_SACSN</name>